<evidence type="ECO:0000256" key="2">
    <source>
        <dbReference type="ARBA" id="ARBA00022603"/>
    </source>
</evidence>
<dbReference type="EMBL" id="LDZF01000016">
    <property type="protein sequence ID" value="KMK12634.1"/>
    <property type="molecule type" value="Genomic_DNA"/>
</dbReference>
<dbReference type="RefSeq" id="WP_048279525.1">
    <property type="nucleotide sequence ID" value="NZ_LDZF01000016.1"/>
</dbReference>
<comment type="subcellular location">
    <subcellularLocation>
        <location evidence="5">Cytoplasm</location>
    </subcellularLocation>
</comment>
<dbReference type="InterPro" id="IPR004384">
    <property type="entry name" value="RNA_MeTrfase_TrmJ/LasT"/>
</dbReference>
<dbReference type="PIRSF" id="PIRSF004808">
    <property type="entry name" value="LasT"/>
    <property type="match status" value="1"/>
</dbReference>
<dbReference type="GO" id="GO:0003723">
    <property type="term" value="F:RNA binding"/>
    <property type="evidence" value="ECO:0007669"/>
    <property type="project" value="InterPro"/>
</dbReference>
<name>A0A0J5L2S2_PLUGE</name>
<keyword evidence="5" id="KW-0963">Cytoplasm</keyword>
<dbReference type="InterPro" id="IPR001537">
    <property type="entry name" value="SpoU_MeTrfase"/>
</dbReference>
<dbReference type="FunFam" id="3.40.1280.10:FF:000014">
    <property type="entry name" value="Predicted protein"/>
    <property type="match status" value="1"/>
</dbReference>
<comment type="caution">
    <text evidence="7">The sequence shown here is derived from an EMBL/GenBank/DDBJ whole genome shotgun (WGS) entry which is preliminary data.</text>
</comment>
<dbReference type="InterPro" id="IPR029026">
    <property type="entry name" value="tRNA_m1G_MTases_N"/>
</dbReference>
<dbReference type="GO" id="GO:0106339">
    <property type="term" value="F:tRNA (cytidine(32)-2'-O)-methyltransferase activity"/>
    <property type="evidence" value="ECO:0007669"/>
    <property type="project" value="RHEA"/>
</dbReference>
<dbReference type="EC" id="2.1.1.200" evidence="5"/>
<dbReference type="Proteomes" id="UP000036196">
    <property type="component" value="Unassembled WGS sequence"/>
</dbReference>
<evidence type="ECO:0000256" key="4">
    <source>
        <dbReference type="ARBA" id="ARBA00022691"/>
    </source>
</evidence>
<comment type="catalytic activity">
    <reaction evidence="5">
        <text>uridine(32) in tRNA + S-adenosyl-L-methionine = 2'-O-methyluridine(32) in tRNA + S-adenosyl-L-homocysteine + H(+)</text>
        <dbReference type="Rhea" id="RHEA:42936"/>
        <dbReference type="Rhea" id="RHEA-COMP:10107"/>
        <dbReference type="Rhea" id="RHEA-COMP:10290"/>
        <dbReference type="ChEBI" id="CHEBI:15378"/>
        <dbReference type="ChEBI" id="CHEBI:57856"/>
        <dbReference type="ChEBI" id="CHEBI:59789"/>
        <dbReference type="ChEBI" id="CHEBI:65315"/>
        <dbReference type="ChEBI" id="CHEBI:74478"/>
        <dbReference type="EC" id="2.1.1.200"/>
    </reaction>
</comment>
<keyword evidence="3 7" id="KW-0808">Transferase</keyword>
<dbReference type="NCBIfam" id="TIGR00050">
    <property type="entry name" value="rRNA_methyl_1"/>
    <property type="match status" value="1"/>
</dbReference>
<dbReference type="GO" id="GO:0002128">
    <property type="term" value="P:tRNA nucleoside ribose methylation"/>
    <property type="evidence" value="ECO:0007669"/>
    <property type="project" value="TreeGrafter"/>
</dbReference>
<keyword evidence="5" id="KW-0819">tRNA processing</keyword>
<reference evidence="7 8" key="1">
    <citation type="submission" date="2015-05" db="EMBL/GenBank/DDBJ databases">
        <title>Genome sequences of Pluralibacter gergoviae.</title>
        <authorList>
            <person name="Greninger A.L."/>
            <person name="Miller S."/>
        </authorList>
    </citation>
    <scope>NUCLEOTIDE SEQUENCE [LARGE SCALE GENOMIC DNA]</scope>
    <source>
        <strain evidence="7 8">JS81F13</strain>
    </source>
</reference>
<evidence type="ECO:0000313" key="7">
    <source>
        <dbReference type="EMBL" id="KMK12634.1"/>
    </source>
</evidence>
<comment type="function">
    <text evidence="5">Catalyzes the formation of 2'O-methylated cytidine (Cm32) or 2'O-methylated uridine (Um32) at position 32 in tRNA.</text>
</comment>
<dbReference type="NCBIfam" id="NF007752">
    <property type="entry name" value="PRK10433.1"/>
    <property type="match status" value="1"/>
</dbReference>
<keyword evidence="2 5" id="KW-0489">Methyltransferase</keyword>
<keyword evidence="4 5" id="KW-0949">S-adenosyl-L-methionine</keyword>
<feature type="domain" description="tRNA/rRNA methyltransferase SpoU type" evidence="6">
    <location>
        <begin position="3"/>
        <end position="153"/>
    </location>
</feature>
<comment type="subunit">
    <text evidence="5">Homodimer.</text>
</comment>
<sequence length="228" mass="25307">MRISIVLVAPARAENVGAAARAMKTMGFSEMRIVDSRAHLEPAAGWVAHGSGDVLEKITCYQTLEEALADVDFTIATTARSRARFHYYATPQELVPVLEEKAGWMQHAALVFGREDSGLTNEELTLADVLTGVPMVADYPSLNLGQAVMVYCYQLSALVQNLPEPITRSDENQLLALRTRADALLRKLQVDGDVKLADWLQQRIGLLEQRDTAMLHRLLHDIEKKLPD</sequence>
<accession>A0A0J5L2S2</accession>
<evidence type="ECO:0000256" key="1">
    <source>
        <dbReference type="ARBA" id="ARBA00007228"/>
    </source>
</evidence>
<gene>
    <name evidence="5" type="primary">trmJ</name>
    <name evidence="7" type="ORF">ABW06_15340</name>
</gene>
<protein>
    <recommendedName>
        <fullName evidence="5">tRNA (cytidine/uridine-2'-O-)-methyltransferase TrmJ</fullName>
        <ecNumber evidence="5">2.1.1.200</ecNumber>
    </recommendedName>
    <alternativeName>
        <fullName evidence="5">tRNA (cytidine(32)/uridine(32)-2'-O)-methyltransferase</fullName>
    </alternativeName>
    <alternativeName>
        <fullName evidence="5">tRNA Cm32/Um32 methyltransferase</fullName>
    </alternativeName>
</protein>
<dbReference type="CDD" id="cd18093">
    <property type="entry name" value="SpoU-like_TrmJ"/>
    <property type="match status" value="1"/>
</dbReference>
<comment type="catalytic activity">
    <reaction evidence="5">
        <text>cytidine(32) in tRNA + S-adenosyl-L-methionine = 2'-O-methylcytidine(32) in tRNA + S-adenosyl-L-homocysteine + H(+)</text>
        <dbReference type="Rhea" id="RHEA:42932"/>
        <dbReference type="Rhea" id="RHEA-COMP:10288"/>
        <dbReference type="Rhea" id="RHEA-COMP:10289"/>
        <dbReference type="ChEBI" id="CHEBI:15378"/>
        <dbReference type="ChEBI" id="CHEBI:57856"/>
        <dbReference type="ChEBI" id="CHEBI:59789"/>
        <dbReference type="ChEBI" id="CHEBI:74495"/>
        <dbReference type="ChEBI" id="CHEBI:82748"/>
        <dbReference type="EC" id="2.1.1.200"/>
    </reaction>
</comment>
<dbReference type="PANTHER" id="PTHR42786:SF1">
    <property type="entry name" value="TRNA (CYTIDINE_URIDINE-2'-O-)-METHYLTRANSFERASE TRMJ"/>
    <property type="match status" value="1"/>
</dbReference>
<evidence type="ECO:0000256" key="5">
    <source>
        <dbReference type="RuleBase" id="RU362024"/>
    </source>
</evidence>
<evidence type="ECO:0000259" key="6">
    <source>
        <dbReference type="Pfam" id="PF00588"/>
    </source>
</evidence>
<comment type="similarity">
    <text evidence="1">Belongs to the class IV-like SAM-binding methyltransferase superfamily. RNA methyltransferase TrmH family.</text>
</comment>
<dbReference type="PATRIC" id="fig|61647.15.peg.1258"/>
<organism evidence="7 8">
    <name type="scientific">Pluralibacter gergoviae</name>
    <name type="common">Enterobacter gergoviae</name>
    <dbReference type="NCBI Taxonomy" id="61647"/>
    <lineage>
        <taxon>Bacteria</taxon>
        <taxon>Pseudomonadati</taxon>
        <taxon>Pseudomonadota</taxon>
        <taxon>Gammaproteobacteria</taxon>
        <taxon>Enterobacterales</taxon>
        <taxon>Enterobacteriaceae</taxon>
        <taxon>Pluralibacter</taxon>
    </lineage>
</organism>
<dbReference type="AlphaFoldDB" id="A0A0J5L2S2"/>
<evidence type="ECO:0000256" key="3">
    <source>
        <dbReference type="ARBA" id="ARBA00022679"/>
    </source>
</evidence>
<dbReference type="STRING" id="61647.LG71_24990"/>
<evidence type="ECO:0000313" key="8">
    <source>
        <dbReference type="Proteomes" id="UP000036196"/>
    </source>
</evidence>
<dbReference type="GO" id="GO:0160206">
    <property type="term" value="F:tRNA (cytidine(32)/uridine(32)-2'-O)-methyltransferase activity"/>
    <property type="evidence" value="ECO:0007669"/>
    <property type="project" value="UniProtKB-EC"/>
</dbReference>
<dbReference type="PANTHER" id="PTHR42786">
    <property type="entry name" value="TRNA/RRNA METHYLTRANSFERASE"/>
    <property type="match status" value="1"/>
</dbReference>
<dbReference type="InterPro" id="IPR029028">
    <property type="entry name" value="Alpha/beta_knot_MTases"/>
</dbReference>
<dbReference type="SUPFAM" id="SSF75217">
    <property type="entry name" value="alpha/beta knot"/>
    <property type="match status" value="1"/>
</dbReference>
<proteinExistence type="inferred from homology"/>
<keyword evidence="8" id="KW-1185">Reference proteome</keyword>
<dbReference type="Gene3D" id="3.40.1280.10">
    <property type="match status" value="1"/>
</dbReference>
<dbReference type="eggNOG" id="COG0565">
    <property type="taxonomic scope" value="Bacteria"/>
</dbReference>
<dbReference type="Pfam" id="PF00588">
    <property type="entry name" value="SpoU_methylase"/>
    <property type="match status" value="1"/>
</dbReference>
<dbReference type="GO" id="GO:0005829">
    <property type="term" value="C:cytosol"/>
    <property type="evidence" value="ECO:0007669"/>
    <property type="project" value="TreeGrafter"/>
</dbReference>